<dbReference type="Proteomes" id="UP001430193">
    <property type="component" value="Unassembled WGS sequence"/>
</dbReference>
<gene>
    <name evidence="2" type="ORF">ISS99_00445</name>
</gene>
<evidence type="ECO:0000259" key="1">
    <source>
        <dbReference type="Pfam" id="PF18593"/>
    </source>
</evidence>
<dbReference type="InterPro" id="IPR041129">
    <property type="entry name" value="CdiI_2"/>
</dbReference>
<protein>
    <recommendedName>
        <fullName evidence="1">CdiI immunity protein domain-containing protein</fullName>
    </recommendedName>
</protein>
<comment type="caution">
    <text evidence="2">The sequence shown here is derived from an EMBL/GenBank/DDBJ whole genome shotgun (WGS) entry which is preliminary data.</text>
</comment>
<dbReference type="Pfam" id="PF18593">
    <property type="entry name" value="CdiI_2"/>
    <property type="match status" value="1"/>
</dbReference>
<organism evidence="2 3">
    <name type="scientific">Dyella mobilis</name>
    <dbReference type="NCBI Taxonomy" id="1849582"/>
    <lineage>
        <taxon>Bacteria</taxon>
        <taxon>Pseudomonadati</taxon>
        <taxon>Pseudomonadota</taxon>
        <taxon>Gammaproteobacteria</taxon>
        <taxon>Lysobacterales</taxon>
        <taxon>Rhodanobacteraceae</taxon>
        <taxon>Dyella</taxon>
    </lineage>
</organism>
<proteinExistence type="predicted"/>
<dbReference type="RefSeq" id="WP_204629597.1">
    <property type="nucleotide sequence ID" value="NZ_BSOC01000013.1"/>
</dbReference>
<evidence type="ECO:0000313" key="2">
    <source>
        <dbReference type="EMBL" id="MBM7127978.1"/>
    </source>
</evidence>
<evidence type="ECO:0000313" key="3">
    <source>
        <dbReference type="Proteomes" id="UP001430193"/>
    </source>
</evidence>
<name>A0ABS2KAT2_9GAMM</name>
<reference evidence="2" key="1">
    <citation type="submission" date="2020-10" db="EMBL/GenBank/DDBJ databases">
        <title>Phylogeny of dyella-like bacteria.</title>
        <authorList>
            <person name="Fu J."/>
        </authorList>
    </citation>
    <scope>NUCLEOTIDE SEQUENCE</scope>
    <source>
        <strain evidence="2">DHON07</strain>
    </source>
</reference>
<feature type="domain" description="CdiI immunity protein" evidence="1">
    <location>
        <begin position="3"/>
        <end position="89"/>
    </location>
</feature>
<accession>A0ABS2KAT2</accession>
<dbReference type="EMBL" id="JADIKF010000028">
    <property type="protein sequence ID" value="MBM7127978.1"/>
    <property type="molecule type" value="Genomic_DNA"/>
</dbReference>
<keyword evidence="3" id="KW-1185">Reference proteome</keyword>
<sequence length="90" mass="10374">MGLLDQFLSGYFHQDWPDDDSTWRAVVARYRAEAAESETGRVAEEIIQMIHQYPDDAMLEAKISEIGCYYWPGSPGLYRSWLTEVAQALR</sequence>